<dbReference type="PANTHER" id="PTHR33116">
    <property type="entry name" value="REVERSE TRANSCRIPTASE ZINC-BINDING DOMAIN-CONTAINING PROTEIN-RELATED-RELATED"/>
    <property type="match status" value="1"/>
</dbReference>
<dbReference type="EMBL" id="QGNW01001420">
    <property type="protein sequence ID" value="RVW42011.1"/>
    <property type="molecule type" value="Genomic_DNA"/>
</dbReference>
<dbReference type="Proteomes" id="UP000288805">
    <property type="component" value="Unassembled WGS sequence"/>
</dbReference>
<proteinExistence type="predicted"/>
<evidence type="ECO:0000313" key="1">
    <source>
        <dbReference type="EMBL" id="RVW42011.1"/>
    </source>
</evidence>
<comment type="caution">
    <text evidence="1">The sequence shown here is derived from an EMBL/GenBank/DDBJ whole genome shotgun (WGS) entry which is preliminary data.</text>
</comment>
<dbReference type="AlphaFoldDB" id="A0A438E2R4"/>
<protein>
    <recommendedName>
        <fullName evidence="3">Reverse transcriptase domain-containing protein</fullName>
    </recommendedName>
</protein>
<name>A0A438E2R4_VITVI</name>
<reference evidence="1 2" key="1">
    <citation type="journal article" date="2018" name="PLoS Genet.">
        <title>Population sequencing reveals clonal diversity and ancestral inbreeding in the grapevine cultivar Chardonnay.</title>
        <authorList>
            <person name="Roach M.J."/>
            <person name="Johnson D.L."/>
            <person name="Bohlmann J."/>
            <person name="van Vuuren H.J."/>
            <person name="Jones S.J."/>
            <person name="Pretorius I.S."/>
            <person name="Schmidt S.A."/>
            <person name="Borneman A.R."/>
        </authorList>
    </citation>
    <scope>NUCLEOTIDE SEQUENCE [LARGE SCALE GENOMIC DNA]</scope>
    <source>
        <strain evidence="2">cv. Chardonnay</strain>
        <tissue evidence="1">Leaf</tissue>
    </source>
</reference>
<dbReference type="PANTHER" id="PTHR33116:SF78">
    <property type="entry name" value="OS12G0587133 PROTEIN"/>
    <property type="match status" value="1"/>
</dbReference>
<evidence type="ECO:0008006" key="3">
    <source>
        <dbReference type="Google" id="ProtNLM"/>
    </source>
</evidence>
<evidence type="ECO:0000313" key="2">
    <source>
        <dbReference type="Proteomes" id="UP000288805"/>
    </source>
</evidence>
<gene>
    <name evidence="1" type="ORF">CK203_092893</name>
</gene>
<accession>A0A438E2R4</accession>
<organism evidence="1 2">
    <name type="scientific">Vitis vinifera</name>
    <name type="common">Grape</name>
    <dbReference type="NCBI Taxonomy" id="29760"/>
    <lineage>
        <taxon>Eukaryota</taxon>
        <taxon>Viridiplantae</taxon>
        <taxon>Streptophyta</taxon>
        <taxon>Embryophyta</taxon>
        <taxon>Tracheophyta</taxon>
        <taxon>Spermatophyta</taxon>
        <taxon>Magnoliopsida</taxon>
        <taxon>eudicotyledons</taxon>
        <taxon>Gunneridae</taxon>
        <taxon>Pentapetalae</taxon>
        <taxon>rosids</taxon>
        <taxon>Vitales</taxon>
        <taxon>Vitaceae</taxon>
        <taxon>Viteae</taxon>
        <taxon>Vitis</taxon>
    </lineage>
</organism>
<sequence>MEALNCLLKRAREGGYLSGFKVNGKGGEGLEISHLLFVDDTLVFCEAIKTQMNYLSWLLMWFVAISGLRINLSKSELIPIGRVDNLEDLASALGCKEGALPTTYLGLPLGALSNSLAIWDGVEERRLDSLNKTLLNKWIWQYATEREALWRHFIKGKYGNIEGGMVFKGNMWNQSLGSSGCWTPRFSRNLNDWEIDIVERLLLRLKDKTMIGGREDKVL</sequence>